<keyword evidence="2" id="KW-1185">Reference proteome</keyword>
<evidence type="ECO:0008006" key="3">
    <source>
        <dbReference type="Google" id="ProtNLM"/>
    </source>
</evidence>
<proteinExistence type="predicted"/>
<reference evidence="1 2" key="1">
    <citation type="submission" date="2017-10" db="EMBL/GenBank/DDBJ databases">
        <title>Sequencing the genomes of 1000 actinobacteria strains.</title>
        <authorList>
            <person name="Klenk H.-P."/>
        </authorList>
    </citation>
    <scope>NUCLEOTIDE SEQUENCE [LARGE SCALE GENOMIC DNA]</scope>
    <source>
        <strain evidence="1 2">DSM 21801</strain>
    </source>
</reference>
<dbReference type="Pfam" id="PF25209">
    <property type="entry name" value="Phage_capsid_4"/>
    <property type="match status" value="1"/>
</dbReference>
<protein>
    <recommendedName>
        <fullName evidence="3">HK97 family phage major capsid protein</fullName>
    </recommendedName>
</protein>
<evidence type="ECO:0000313" key="1">
    <source>
        <dbReference type="EMBL" id="PFG19868.1"/>
    </source>
</evidence>
<comment type="caution">
    <text evidence="1">The sequence shown here is derived from an EMBL/GenBank/DDBJ whole genome shotgun (WGS) entry which is preliminary data.</text>
</comment>
<sequence>MANSLTYPVPAITGTENLSAEQIHQLLLSKSAVARRVRTLADQRFISDALLTGQYRTEGGAILYETGEPIFPEGDPEVIAPGGEYPLEQITTGELAAAKVDKWGKDYPITDESIKRRGIDPVNKTLTRAVNGMVRHTDGTSLGVIASKVTATSAASAGWTTASAIARSVELAKARGEESGEGHVFDTIVLTPTNYATVMSLFLDAGLLPREAANPLITGRWPEVLDMRWLRSAHVPTSAPMLVDSDELGGMANENLGGPGYASAGRSIETKVIRDDKTDSYLVRVRRVSVAVVTDPSAGVLITGTGL</sequence>
<dbReference type="EMBL" id="PDJD01000001">
    <property type="protein sequence ID" value="PFG19868.1"/>
    <property type="molecule type" value="Genomic_DNA"/>
</dbReference>
<dbReference type="OrthoDB" id="4530824at2"/>
<evidence type="ECO:0000313" key="2">
    <source>
        <dbReference type="Proteomes" id="UP000224915"/>
    </source>
</evidence>
<organism evidence="1 2">
    <name type="scientific">Serinibacter salmoneus</name>
    <dbReference type="NCBI Taxonomy" id="556530"/>
    <lineage>
        <taxon>Bacteria</taxon>
        <taxon>Bacillati</taxon>
        <taxon>Actinomycetota</taxon>
        <taxon>Actinomycetes</taxon>
        <taxon>Micrococcales</taxon>
        <taxon>Beutenbergiaceae</taxon>
        <taxon>Serinibacter</taxon>
    </lineage>
</organism>
<dbReference type="AlphaFoldDB" id="A0A2A9CZJ7"/>
<dbReference type="Proteomes" id="UP000224915">
    <property type="component" value="Unassembled WGS sequence"/>
</dbReference>
<name>A0A2A9CZJ7_9MICO</name>
<accession>A0A2A9CZJ7</accession>
<dbReference type="RefSeq" id="WP_098468928.1">
    <property type="nucleotide sequence ID" value="NZ_PDJD01000001.1"/>
</dbReference>
<gene>
    <name evidence="1" type="ORF">ATL40_1444</name>
</gene>